<gene>
    <name evidence="1" type="ORF">ISF26_16460</name>
</gene>
<accession>A0ABY3PIA1</accession>
<dbReference type="EMBL" id="CP063845">
    <property type="protein sequence ID" value="UFP93380.1"/>
    <property type="molecule type" value="Genomic_DNA"/>
</dbReference>
<reference evidence="1 2" key="1">
    <citation type="journal article" date="2021" name="Genome Biol. Evol.">
        <title>Complete Genome Sequencing of a Novel Gloeobacter Species from a Waterfall Cave in Mexico.</title>
        <authorList>
            <person name="Saw J.H."/>
            <person name="Cardona T."/>
            <person name="Montejano G."/>
        </authorList>
    </citation>
    <scope>NUCLEOTIDE SEQUENCE [LARGE SCALE GENOMIC DNA]</scope>
    <source>
        <strain evidence="1">MG652769</strain>
    </source>
</reference>
<dbReference type="Proteomes" id="UP001054846">
    <property type="component" value="Chromosome"/>
</dbReference>
<protein>
    <submittedName>
        <fullName evidence="1">Uncharacterized protein</fullName>
    </submittedName>
</protein>
<evidence type="ECO:0000313" key="2">
    <source>
        <dbReference type="Proteomes" id="UP001054846"/>
    </source>
</evidence>
<proteinExistence type="predicted"/>
<sequence length="117" mass="13414">MSKGFSAPPNPEKEFSTWFFREYRRLSLSTLNDSLLGEAPSPVEARMKIARELPGCYWLAQQWPRVPNKNTILKLHARGKFESLSDINAFVLRSPEGDEIRRWARDHADPAFACSCC</sequence>
<keyword evidence="2" id="KW-1185">Reference proteome</keyword>
<evidence type="ECO:0000313" key="1">
    <source>
        <dbReference type="EMBL" id="UFP93380.1"/>
    </source>
</evidence>
<name>A0ABY3PIA1_9CYAN</name>
<organism evidence="1 2">
    <name type="scientific">Gloeobacter morelensis MG652769</name>
    <dbReference type="NCBI Taxonomy" id="2781736"/>
    <lineage>
        <taxon>Bacteria</taxon>
        <taxon>Bacillati</taxon>
        <taxon>Cyanobacteriota</taxon>
        <taxon>Cyanophyceae</taxon>
        <taxon>Gloeobacterales</taxon>
        <taxon>Gloeobacteraceae</taxon>
        <taxon>Gloeobacter</taxon>
        <taxon>Gloeobacter morelensis</taxon>
    </lineage>
</organism>
<dbReference type="RefSeq" id="WP_011140542.1">
    <property type="nucleotide sequence ID" value="NZ_CP063845.1"/>
</dbReference>